<dbReference type="Pfam" id="PF01370">
    <property type="entry name" value="Epimerase"/>
    <property type="match status" value="1"/>
</dbReference>
<accession>A0A4R5DYM8</accession>
<dbReference type="RefSeq" id="WP_131957496.1">
    <property type="nucleotide sequence ID" value="NZ_SMFL01000002.1"/>
</dbReference>
<dbReference type="InterPro" id="IPR036291">
    <property type="entry name" value="NAD(P)-bd_dom_sf"/>
</dbReference>
<dbReference type="OrthoDB" id="9798632at2"/>
<protein>
    <submittedName>
        <fullName evidence="3">NAD-dependent epimerase/dehydratase family protein</fullName>
    </submittedName>
</protein>
<dbReference type="EMBL" id="SMFL01000002">
    <property type="protein sequence ID" value="TDE17630.1"/>
    <property type="molecule type" value="Genomic_DNA"/>
</dbReference>
<reference evidence="3 4" key="1">
    <citation type="submission" date="2019-03" db="EMBL/GenBank/DDBJ databases">
        <title>Dyadobacter AR-3-6 sp. nov., isolated from arctic soil.</title>
        <authorList>
            <person name="Chaudhary D.K."/>
        </authorList>
    </citation>
    <scope>NUCLEOTIDE SEQUENCE [LARGE SCALE GENOMIC DNA]</scope>
    <source>
        <strain evidence="3 4">AR-3-6</strain>
    </source>
</reference>
<keyword evidence="4" id="KW-1185">Reference proteome</keyword>
<proteinExistence type="predicted"/>
<evidence type="ECO:0000313" key="4">
    <source>
        <dbReference type="Proteomes" id="UP000294850"/>
    </source>
</evidence>
<dbReference type="SUPFAM" id="SSF51735">
    <property type="entry name" value="NAD(P)-binding Rossmann-fold domains"/>
    <property type="match status" value="1"/>
</dbReference>
<sequence length="224" mass="25247">MKSRIRAIITGATGMVGEGVLHECLLDEDVETVLVLNRKPCGVEHHKLTEIIHKDFFDISPIENQLEGYNACFFCLGVSSVGMKEAEYYEMTYTLTMHVAQILSKVNPDMIFGYVSGAGTDSSEKGRSMWARVKGKTENDLMKLPFKQVYAFRPGYMHPTPGLKNVNSFAKYITWLYPFAKIVVPNYVSRLEQMGKAMIKSVKYGYPKNVLEVKDINALAAEQQ</sequence>
<dbReference type="Proteomes" id="UP000294850">
    <property type="component" value="Unassembled WGS sequence"/>
</dbReference>
<dbReference type="GO" id="GO:0016020">
    <property type="term" value="C:membrane"/>
    <property type="evidence" value="ECO:0007669"/>
    <property type="project" value="UniProtKB-SubCell"/>
</dbReference>
<dbReference type="PANTHER" id="PTHR14097">
    <property type="entry name" value="OXIDOREDUCTASE HTATIP2"/>
    <property type="match status" value="1"/>
</dbReference>
<dbReference type="PANTHER" id="PTHR14097:SF8">
    <property type="entry name" value="NAD(P)-BINDING DOMAIN-CONTAINING PROTEIN"/>
    <property type="match status" value="1"/>
</dbReference>
<dbReference type="InterPro" id="IPR001509">
    <property type="entry name" value="Epimerase_deHydtase"/>
</dbReference>
<comment type="caution">
    <text evidence="3">The sequence shown here is derived from an EMBL/GenBank/DDBJ whole genome shotgun (WGS) entry which is preliminary data.</text>
</comment>
<evidence type="ECO:0000256" key="1">
    <source>
        <dbReference type="ARBA" id="ARBA00004370"/>
    </source>
</evidence>
<dbReference type="AlphaFoldDB" id="A0A4R5DYM8"/>
<feature type="domain" description="NAD-dependent epimerase/dehydratase" evidence="2">
    <location>
        <begin position="8"/>
        <end position="109"/>
    </location>
</feature>
<comment type="subcellular location">
    <subcellularLocation>
        <location evidence="1">Membrane</location>
    </subcellularLocation>
</comment>
<name>A0A4R5DYM8_9BACT</name>
<evidence type="ECO:0000259" key="2">
    <source>
        <dbReference type="Pfam" id="PF01370"/>
    </source>
</evidence>
<evidence type="ECO:0000313" key="3">
    <source>
        <dbReference type="EMBL" id="TDE17630.1"/>
    </source>
</evidence>
<dbReference type="Gene3D" id="3.40.50.720">
    <property type="entry name" value="NAD(P)-binding Rossmann-like Domain"/>
    <property type="match status" value="1"/>
</dbReference>
<organism evidence="3 4">
    <name type="scientific">Dyadobacter psychrotolerans</name>
    <dbReference type="NCBI Taxonomy" id="2541721"/>
    <lineage>
        <taxon>Bacteria</taxon>
        <taxon>Pseudomonadati</taxon>
        <taxon>Bacteroidota</taxon>
        <taxon>Cytophagia</taxon>
        <taxon>Cytophagales</taxon>
        <taxon>Spirosomataceae</taxon>
        <taxon>Dyadobacter</taxon>
    </lineage>
</organism>
<gene>
    <name evidence="3" type="ORF">E0F88_06995</name>
</gene>